<comment type="caution">
    <text evidence="2">The sequence shown here is derived from an EMBL/GenBank/DDBJ whole genome shotgun (WGS) entry which is preliminary data.</text>
</comment>
<dbReference type="RefSeq" id="WP_068486899.1">
    <property type="nucleotide sequence ID" value="NZ_CP018760.1"/>
</dbReference>
<gene>
    <name evidence="2" type="ORF">A9200_10880</name>
</gene>
<evidence type="ECO:0000256" key="1">
    <source>
        <dbReference type="SAM" id="SignalP"/>
    </source>
</evidence>
<keyword evidence="1" id="KW-0732">Signal</keyword>
<evidence type="ECO:0000313" key="2">
    <source>
        <dbReference type="EMBL" id="OBR35697.1"/>
    </source>
</evidence>
<keyword evidence="3" id="KW-1185">Reference proteome</keyword>
<protein>
    <recommendedName>
        <fullName evidence="4">Extracellular endo-alpha-(1-&gt;5)-L-arabinanase C-terminal domain-containing protein</fullName>
    </recommendedName>
</protein>
<sequence length="123" mass="13489">MKKFTFVCIFLGFASQAFAQLDEKQLAGSWNYIVETEQGPMTGILNFVSTEDGLSGKVTSDDGQSWVMDALEIIENNSLNFVITPQGETFKTNLIFKGKTFTGTSGPSYAPYKVSGVKARIIK</sequence>
<dbReference type="Proteomes" id="UP000092164">
    <property type="component" value="Unassembled WGS sequence"/>
</dbReference>
<feature type="chain" id="PRO_5008602080" description="Extracellular endo-alpha-(1-&gt;5)-L-arabinanase C-terminal domain-containing protein" evidence="1">
    <location>
        <begin position="20"/>
        <end position="123"/>
    </location>
</feature>
<organism evidence="2 3">
    <name type="scientific">Maribacter hydrothermalis</name>
    <dbReference type="NCBI Taxonomy" id="1836467"/>
    <lineage>
        <taxon>Bacteria</taxon>
        <taxon>Pseudomonadati</taxon>
        <taxon>Bacteroidota</taxon>
        <taxon>Flavobacteriia</taxon>
        <taxon>Flavobacteriales</taxon>
        <taxon>Flavobacteriaceae</taxon>
        <taxon>Maribacter</taxon>
    </lineage>
</organism>
<evidence type="ECO:0000313" key="3">
    <source>
        <dbReference type="Proteomes" id="UP000092164"/>
    </source>
</evidence>
<reference evidence="3" key="1">
    <citation type="submission" date="2016-06" db="EMBL/GenBank/DDBJ databases">
        <authorList>
            <person name="Zhan P."/>
        </authorList>
    </citation>
    <scope>NUCLEOTIDE SEQUENCE [LARGE SCALE GENOMIC DNA]</scope>
    <source>
        <strain evidence="3">T28</strain>
    </source>
</reference>
<dbReference type="AlphaFoldDB" id="A0A1B7YZ07"/>
<proteinExistence type="predicted"/>
<name>A0A1B7YZ07_9FLAO</name>
<dbReference type="STRING" id="1836467.BTR34_01635"/>
<accession>A0A1B7YZ07</accession>
<feature type="signal peptide" evidence="1">
    <location>
        <begin position="1"/>
        <end position="19"/>
    </location>
</feature>
<dbReference type="EMBL" id="LZFP01000050">
    <property type="protein sequence ID" value="OBR35697.1"/>
    <property type="molecule type" value="Genomic_DNA"/>
</dbReference>
<dbReference type="OrthoDB" id="1393708at2"/>
<evidence type="ECO:0008006" key="4">
    <source>
        <dbReference type="Google" id="ProtNLM"/>
    </source>
</evidence>
<dbReference type="KEGG" id="mart:BTR34_01635"/>